<dbReference type="Gene3D" id="1.10.287.480">
    <property type="entry name" value="helix hairpin bin"/>
    <property type="match status" value="1"/>
</dbReference>
<reference evidence="6" key="1">
    <citation type="submission" date="2016-10" db="EMBL/GenBank/DDBJ databases">
        <title>Sequence of Gallionella enrichment culture.</title>
        <authorList>
            <person name="Poehlein A."/>
            <person name="Muehling M."/>
            <person name="Daniel R."/>
        </authorList>
    </citation>
    <scope>NUCLEOTIDE SEQUENCE</scope>
</reference>
<dbReference type="InterPro" id="IPR016153">
    <property type="entry name" value="Heat_shock_Hsp33_N"/>
</dbReference>
<dbReference type="Gene3D" id="3.55.30.10">
    <property type="entry name" value="Hsp33 domain"/>
    <property type="match status" value="1"/>
</dbReference>
<evidence type="ECO:0000313" key="6">
    <source>
        <dbReference type="EMBL" id="OIQ75298.1"/>
    </source>
</evidence>
<keyword evidence="4" id="KW-0143">Chaperone</keyword>
<dbReference type="EMBL" id="MLJW01002210">
    <property type="protein sequence ID" value="OIQ75298.1"/>
    <property type="molecule type" value="Genomic_DNA"/>
</dbReference>
<dbReference type="Gene3D" id="3.90.1280.10">
    <property type="entry name" value="HSP33 redox switch-like"/>
    <property type="match status" value="1"/>
</dbReference>
<dbReference type="SUPFAM" id="SSF64397">
    <property type="entry name" value="Hsp33 domain"/>
    <property type="match status" value="1"/>
</dbReference>
<dbReference type="PIRSF" id="PIRSF005261">
    <property type="entry name" value="Heat_shock_Hsp33"/>
    <property type="match status" value="1"/>
</dbReference>
<protein>
    <submittedName>
        <fullName evidence="6">33 kDa chaperonin</fullName>
    </submittedName>
</protein>
<dbReference type="InterPro" id="IPR000397">
    <property type="entry name" value="Heat_shock_Hsp33"/>
</dbReference>
<dbReference type="InterPro" id="IPR023212">
    <property type="entry name" value="Hsp33_helix_hairpin_bin_dom_sf"/>
</dbReference>
<dbReference type="PANTHER" id="PTHR30111">
    <property type="entry name" value="33 KDA CHAPERONIN"/>
    <property type="match status" value="1"/>
</dbReference>
<evidence type="ECO:0000256" key="3">
    <source>
        <dbReference type="ARBA" id="ARBA00023157"/>
    </source>
</evidence>
<keyword evidence="5" id="KW-0676">Redox-active center</keyword>
<dbReference type="CDD" id="cd00498">
    <property type="entry name" value="Hsp33"/>
    <property type="match status" value="1"/>
</dbReference>
<evidence type="ECO:0000256" key="5">
    <source>
        <dbReference type="ARBA" id="ARBA00023284"/>
    </source>
</evidence>
<evidence type="ECO:0000256" key="4">
    <source>
        <dbReference type="ARBA" id="ARBA00023186"/>
    </source>
</evidence>
<gene>
    <name evidence="6" type="primary">hslO_13</name>
    <name evidence="6" type="ORF">GALL_430330</name>
</gene>
<accession>A0A1J5PW31</accession>
<organism evidence="6">
    <name type="scientific">mine drainage metagenome</name>
    <dbReference type="NCBI Taxonomy" id="410659"/>
    <lineage>
        <taxon>unclassified sequences</taxon>
        <taxon>metagenomes</taxon>
        <taxon>ecological metagenomes</taxon>
    </lineage>
</organism>
<keyword evidence="1" id="KW-0963">Cytoplasm</keyword>
<comment type="caution">
    <text evidence="6">The sequence shown here is derived from an EMBL/GenBank/DDBJ whole genome shotgun (WGS) entry which is preliminary data.</text>
</comment>
<dbReference type="Pfam" id="PF01430">
    <property type="entry name" value="HSP33"/>
    <property type="match status" value="1"/>
</dbReference>
<sequence length="346" mass="37804">MPGASKPACTKLLDSGPHVSEIHKFLFDGLPVRGTLVRLTDAWREILRRRSANTSHGAYPAALQDLLGEMTAAAVLMRSGIKFDGSLVLQIFGDGPVKLAVVEIESGFGLRATATLKGELAPNATLSQMVNVGNQGRCAITLDPGNRQSGQQPYQGVVPLRRHAHEKLDKFSEVLEYYMRQSEQLETTLVLAANEQVACGLLIQRLPMQGAANLAGRASPMDEQDSGLSEDYRRIALLASSLKRQELLTLDADTLLRRLFWDEKLLRFAPLEGSSGPHFSCSCSRDRVSKMICSLGAEEANSILQERPDIEVSCDFCGAQYRFAAVDEEQIFRHPGQLPPASAAVQ</sequence>
<keyword evidence="2" id="KW-0862">Zinc</keyword>
<dbReference type="GO" id="GO:0005737">
    <property type="term" value="C:cytoplasm"/>
    <property type="evidence" value="ECO:0007669"/>
    <property type="project" value="InterPro"/>
</dbReference>
<dbReference type="GO" id="GO:0042026">
    <property type="term" value="P:protein refolding"/>
    <property type="evidence" value="ECO:0007669"/>
    <property type="project" value="TreeGrafter"/>
</dbReference>
<dbReference type="InterPro" id="IPR016154">
    <property type="entry name" value="Heat_shock_Hsp33_C"/>
</dbReference>
<dbReference type="GO" id="GO:0051082">
    <property type="term" value="F:unfolded protein binding"/>
    <property type="evidence" value="ECO:0007669"/>
    <property type="project" value="InterPro"/>
</dbReference>
<keyword evidence="3" id="KW-1015">Disulfide bond</keyword>
<proteinExistence type="predicted"/>
<evidence type="ECO:0000256" key="2">
    <source>
        <dbReference type="ARBA" id="ARBA00022833"/>
    </source>
</evidence>
<name>A0A1J5PW31_9ZZZZ</name>
<dbReference type="AlphaFoldDB" id="A0A1J5PW31"/>
<dbReference type="SUPFAM" id="SSF118352">
    <property type="entry name" value="HSP33 redox switch-like"/>
    <property type="match status" value="1"/>
</dbReference>
<dbReference type="PANTHER" id="PTHR30111:SF1">
    <property type="entry name" value="33 KDA CHAPERONIN"/>
    <property type="match status" value="1"/>
</dbReference>
<evidence type="ECO:0000256" key="1">
    <source>
        <dbReference type="ARBA" id="ARBA00022490"/>
    </source>
</evidence>
<dbReference type="GO" id="GO:0044183">
    <property type="term" value="F:protein folding chaperone"/>
    <property type="evidence" value="ECO:0007669"/>
    <property type="project" value="TreeGrafter"/>
</dbReference>